<dbReference type="EMBL" id="JAPWDS010000002">
    <property type="protein sequence ID" value="KAJ5513358.1"/>
    <property type="molecule type" value="Genomic_DNA"/>
</dbReference>
<reference evidence="2" key="1">
    <citation type="submission" date="2022-12" db="EMBL/GenBank/DDBJ databases">
        <authorList>
            <person name="Petersen C."/>
        </authorList>
    </citation>
    <scope>NUCLEOTIDE SEQUENCE</scope>
    <source>
        <strain evidence="2">IBT 29495</strain>
    </source>
</reference>
<keyword evidence="3" id="KW-1185">Reference proteome</keyword>
<dbReference type="GO" id="GO:0072330">
    <property type="term" value="P:monocarboxylic acid biosynthetic process"/>
    <property type="evidence" value="ECO:0007669"/>
    <property type="project" value="UniProtKB-ARBA"/>
</dbReference>
<dbReference type="GO" id="GO:0017000">
    <property type="term" value="P:antibiotic biosynthetic process"/>
    <property type="evidence" value="ECO:0007669"/>
    <property type="project" value="UniProtKB-ARBA"/>
</dbReference>
<dbReference type="SUPFAM" id="SSF53474">
    <property type="entry name" value="alpha/beta-Hydrolases"/>
    <property type="match status" value="1"/>
</dbReference>
<feature type="domain" description="AB hydrolase-1" evidence="1">
    <location>
        <begin position="11"/>
        <end position="235"/>
    </location>
</feature>
<dbReference type="PANTHER" id="PTHR37017:SF11">
    <property type="entry name" value="ESTERASE_LIPASE_THIOESTERASE DOMAIN-CONTAINING PROTEIN"/>
    <property type="match status" value="1"/>
</dbReference>
<sequence length="243" mass="25963">MTNPTFVFSLGAWVVPAVFDATRSRLETLGFASECPAHPSIGAEPPSKTLADDTASLRNVLTKLADEGRDLIVVGHSYGGLVASSSVEGLNKAARAAEGKTGGVVKVVYLAAFALDKGQSLLGMLGGNYLPWMKVEGDYVLADGAGEVGWQDISAEEQEKWNALASHTSRAVFSGESTYEPWADIACAYIVCEQDRALPPPFQELFASKMGGPENTYRLPSSHSPFLSMPDRLVEVLQQIAKP</sequence>
<dbReference type="Gene3D" id="3.40.50.1820">
    <property type="entry name" value="alpha/beta hydrolase"/>
    <property type="match status" value="1"/>
</dbReference>
<organism evidence="2 3">
    <name type="scientific">Penicillium fimorum</name>
    <dbReference type="NCBI Taxonomy" id="1882269"/>
    <lineage>
        <taxon>Eukaryota</taxon>
        <taxon>Fungi</taxon>
        <taxon>Dikarya</taxon>
        <taxon>Ascomycota</taxon>
        <taxon>Pezizomycotina</taxon>
        <taxon>Eurotiomycetes</taxon>
        <taxon>Eurotiomycetidae</taxon>
        <taxon>Eurotiales</taxon>
        <taxon>Aspergillaceae</taxon>
        <taxon>Penicillium</taxon>
    </lineage>
</organism>
<name>A0A9W9Y0C2_9EURO</name>
<reference evidence="2" key="2">
    <citation type="journal article" date="2023" name="IMA Fungus">
        <title>Comparative genomic study of the Penicillium genus elucidates a diverse pangenome and 15 lateral gene transfer events.</title>
        <authorList>
            <person name="Petersen C."/>
            <person name="Sorensen T."/>
            <person name="Nielsen M.R."/>
            <person name="Sondergaard T.E."/>
            <person name="Sorensen J.L."/>
            <person name="Fitzpatrick D.A."/>
            <person name="Frisvad J.C."/>
            <person name="Nielsen K.L."/>
        </authorList>
    </citation>
    <scope>NUCLEOTIDE SEQUENCE</scope>
    <source>
        <strain evidence="2">IBT 29495</strain>
    </source>
</reference>
<gene>
    <name evidence="2" type="ORF">N7463_002910</name>
</gene>
<comment type="caution">
    <text evidence="2">The sequence shown here is derived from an EMBL/GenBank/DDBJ whole genome shotgun (WGS) entry which is preliminary data.</text>
</comment>
<dbReference type="InterPro" id="IPR029058">
    <property type="entry name" value="AB_hydrolase_fold"/>
</dbReference>
<dbReference type="InterPro" id="IPR000073">
    <property type="entry name" value="AB_hydrolase_1"/>
</dbReference>
<proteinExistence type="predicted"/>
<protein>
    <recommendedName>
        <fullName evidence="1">AB hydrolase-1 domain-containing protein</fullName>
    </recommendedName>
</protein>
<evidence type="ECO:0000313" key="3">
    <source>
        <dbReference type="Proteomes" id="UP001149954"/>
    </source>
</evidence>
<dbReference type="InterPro" id="IPR052897">
    <property type="entry name" value="Sec-Metab_Biosynth_Hydrolase"/>
</dbReference>
<dbReference type="OrthoDB" id="408373at2759"/>
<dbReference type="AlphaFoldDB" id="A0A9W9Y0C2"/>
<dbReference type="PANTHER" id="PTHR37017">
    <property type="entry name" value="AB HYDROLASE-1 DOMAIN-CONTAINING PROTEIN-RELATED"/>
    <property type="match status" value="1"/>
</dbReference>
<evidence type="ECO:0000313" key="2">
    <source>
        <dbReference type="EMBL" id="KAJ5513358.1"/>
    </source>
</evidence>
<accession>A0A9W9Y0C2</accession>
<evidence type="ECO:0000259" key="1">
    <source>
        <dbReference type="Pfam" id="PF12697"/>
    </source>
</evidence>
<dbReference type="Proteomes" id="UP001149954">
    <property type="component" value="Unassembled WGS sequence"/>
</dbReference>
<dbReference type="Pfam" id="PF12697">
    <property type="entry name" value="Abhydrolase_6"/>
    <property type="match status" value="1"/>
</dbReference>